<dbReference type="EMBL" id="MRZV01000050">
    <property type="protein sequence ID" value="PIK60714.1"/>
    <property type="molecule type" value="Genomic_DNA"/>
</dbReference>
<evidence type="ECO:0000313" key="2">
    <source>
        <dbReference type="EMBL" id="PIK60714.1"/>
    </source>
</evidence>
<dbReference type="InterPro" id="IPR027417">
    <property type="entry name" value="P-loop_NTPase"/>
</dbReference>
<keyword evidence="1" id="KW-0732">Signal</keyword>
<accession>A0A2G8LKE2</accession>
<dbReference type="Gene3D" id="3.40.50.300">
    <property type="entry name" value="P-loop containing nucleotide triphosphate hydrolases"/>
    <property type="match status" value="1"/>
</dbReference>
<feature type="chain" id="PRO_5013795622" evidence="1">
    <location>
        <begin position="21"/>
        <end position="276"/>
    </location>
</feature>
<keyword evidence="3" id="KW-1185">Reference proteome</keyword>
<evidence type="ECO:0000256" key="1">
    <source>
        <dbReference type="SAM" id="SignalP"/>
    </source>
</evidence>
<evidence type="ECO:0000313" key="3">
    <source>
        <dbReference type="Proteomes" id="UP000230750"/>
    </source>
</evidence>
<keyword evidence="2" id="KW-0808">Transferase</keyword>
<proteinExistence type="predicted"/>
<dbReference type="GO" id="GO:0019319">
    <property type="term" value="P:hexose biosynthetic process"/>
    <property type="evidence" value="ECO:0007669"/>
    <property type="project" value="TreeGrafter"/>
</dbReference>
<dbReference type="InterPro" id="IPR052654">
    <property type="entry name" value="CS_Sulfotransferase"/>
</dbReference>
<dbReference type="STRING" id="307972.A0A2G8LKE2"/>
<dbReference type="OrthoDB" id="8068875at2759"/>
<dbReference type="GO" id="GO:0050659">
    <property type="term" value="F:N-acetylgalactosamine 4-sulfate 6-O-sulfotransferase activity"/>
    <property type="evidence" value="ECO:0007669"/>
    <property type="project" value="TreeGrafter"/>
</dbReference>
<dbReference type="SUPFAM" id="SSF52540">
    <property type="entry name" value="P-loop containing nucleoside triphosphate hydrolases"/>
    <property type="match status" value="1"/>
</dbReference>
<organism evidence="2 3">
    <name type="scientific">Stichopus japonicus</name>
    <name type="common">Sea cucumber</name>
    <dbReference type="NCBI Taxonomy" id="307972"/>
    <lineage>
        <taxon>Eukaryota</taxon>
        <taxon>Metazoa</taxon>
        <taxon>Echinodermata</taxon>
        <taxon>Eleutherozoa</taxon>
        <taxon>Echinozoa</taxon>
        <taxon>Holothuroidea</taxon>
        <taxon>Aspidochirotacea</taxon>
        <taxon>Aspidochirotida</taxon>
        <taxon>Stichopodidae</taxon>
        <taxon>Apostichopus</taxon>
    </lineage>
</organism>
<feature type="signal peptide" evidence="1">
    <location>
        <begin position="1"/>
        <end position="20"/>
    </location>
</feature>
<dbReference type="Proteomes" id="UP000230750">
    <property type="component" value="Unassembled WGS sequence"/>
</dbReference>
<gene>
    <name evidence="2" type="ORF">BSL78_02406</name>
</gene>
<protein>
    <submittedName>
        <fullName evidence="2">Putative carbohydrate sulfotransferase 15</fullName>
    </submittedName>
</protein>
<comment type="caution">
    <text evidence="2">The sequence shown here is derived from an EMBL/GenBank/DDBJ whole genome shotgun (WGS) entry which is preliminary data.</text>
</comment>
<dbReference type="PANTHER" id="PTHR15723">
    <property type="entry name" value="CARBOHYDRATE SULFOTRANSFERASE 15"/>
    <property type="match status" value="1"/>
</dbReference>
<dbReference type="AlphaFoldDB" id="A0A2G8LKE2"/>
<sequence length="276" mass="31446">MKMIALLLCCFGISILSVRYDQFGTPVQTIKYLPIKVTDQIRSSNYTTDTITVVHESHLNTKQPTSIQNLLNRSGWQLNSTISSALRQLSLGYYRNPADIKKKSSSRPIPHGLKKLRPLIFKHVPEFLPDYKNPCYQTAGTNSKMICLPYFFLLGNPKCGTTDIFARINGHPDIFGKFKEMHWWTRTSKSTRMQVYRSTRPIYFERIIAARRSATGSAETAIVGDGSASTFWDNEGWETFYPQHYESGPPYVAADLIHHFLPSAKLIVSFRDPTAR</sequence>
<name>A0A2G8LKE2_STIJA</name>
<reference evidence="2 3" key="1">
    <citation type="journal article" date="2017" name="PLoS Biol.">
        <title>The sea cucumber genome provides insights into morphological evolution and visceral regeneration.</title>
        <authorList>
            <person name="Zhang X."/>
            <person name="Sun L."/>
            <person name="Yuan J."/>
            <person name="Sun Y."/>
            <person name="Gao Y."/>
            <person name="Zhang L."/>
            <person name="Li S."/>
            <person name="Dai H."/>
            <person name="Hamel J.F."/>
            <person name="Liu C."/>
            <person name="Yu Y."/>
            <person name="Liu S."/>
            <person name="Lin W."/>
            <person name="Guo K."/>
            <person name="Jin S."/>
            <person name="Xu P."/>
            <person name="Storey K.B."/>
            <person name="Huan P."/>
            <person name="Zhang T."/>
            <person name="Zhou Y."/>
            <person name="Zhang J."/>
            <person name="Lin C."/>
            <person name="Li X."/>
            <person name="Xing L."/>
            <person name="Huo D."/>
            <person name="Sun M."/>
            <person name="Wang L."/>
            <person name="Mercier A."/>
            <person name="Li F."/>
            <person name="Yang H."/>
            <person name="Xiang J."/>
        </authorList>
    </citation>
    <scope>NUCLEOTIDE SEQUENCE [LARGE SCALE GENOMIC DNA]</scope>
    <source>
        <strain evidence="2">Shaxun</strain>
        <tissue evidence="2">Muscle</tissue>
    </source>
</reference>
<dbReference type="PANTHER" id="PTHR15723:SF0">
    <property type="entry name" value="CARBOHYDRATE SULFOTRANSFERASE 15"/>
    <property type="match status" value="1"/>
</dbReference>